<evidence type="ECO:0000313" key="2">
    <source>
        <dbReference type="Proteomes" id="UP000621500"/>
    </source>
</evidence>
<organism evidence="1 2">
    <name type="scientific">Plantactinospora mayteni</name>
    <dbReference type="NCBI Taxonomy" id="566021"/>
    <lineage>
        <taxon>Bacteria</taxon>
        <taxon>Bacillati</taxon>
        <taxon>Actinomycetota</taxon>
        <taxon>Actinomycetes</taxon>
        <taxon>Micromonosporales</taxon>
        <taxon>Micromonosporaceae</taxon>
        <taxon>Plantactinospora</taxon>
    </lineage>
</organism>
<sequence>MTRLRDTWTGIGQPWERLLQEMTVSYPDDIVAILHRHEVHWQGWWADPHARIEAGELDRLVGRVPAAMRPVLAERERELIGLVLADERVRNFDAARCGLLLRNLLTSLGVPELTNHVIVEDTAATGAEELDGQEAEEPVVRLHWQQTGLGSGTFGAGLTRQQCLPALLAAAEGKTLATSNGGARGRRRRATS</sequence>
<dbReference type="EMBL" id="BONX01000061">
    <property type="protein sequence ID" value="GIH00902.1"/>
    <property type="molecule type" value="Genomic_DNA"/>
</dbReference>
<keyword evidence="2" id="KW-1185">Reference proteome</keyword>
<accession>A0ABQ4F202</accession>
<proteinExistence type="predicted"/>
<dbReference type="RefSeq" id="WP_203862196.1">
    <property type="nucleotide sequence ID" value="NZ_BAAAZQ010000033.1"/>
</dbReference>
<gene>
    <name evidence="1" type="ORF">Pma05_74740</name>
</gene>
<dbReference type="Proteomes" id="UP000621500">
    <property type="component" value="Unassembled WGS sequence"/>
</dbReference>
<reference evidence="1 2" key="1">
    <citation type="submission" date="2021-01" db="EMBL/GenBank/DDBJ databases">
        <title>Whole genome shotgun sequence of Plantactinospora mayteni NBRC 109088.</title>
        <authorList>
            <person name="Komaki H."/>
            <person name="Tamura T."/>
        </authorList>
    </citation>
    <scope>NUCLEOTIDE SEQUENCE [LARGE SCALE GENOMIC DNA]</scope>
    <source>
        <strain evidence="1 2">NBRC 109088</strain>
    </source>
</reference>
<evidence type="ECO:0000313" key="1">
    <source>
        <dbReference type="EMBL" id="GIH00902.1"/>
    </source>
</evidence>
<comment type="caution">
    <text evidence="1">The sequence shown here is derived from an EMBL/GenBank/DDBJ whole genome shotgun (WGS) entry which is preliminary data.</text>
</comment>
<name>A0ABQ4F202_9ACTN</name>
<protein>
    <submittedName>
        <fullName evidence="1">Uncharacterized protein</fullName>
    </submittedName>
</protein>